<dbReference type="Proteomes" id="UP000029889">
    <property type="component" value="Segment"/>
</dbReference>
<dbReference type="OrthoDB" id="16951at10239"/>
<accession>A0A097EX35</accession>
<name>A0A097EX35_9CAUD</name>
<dbReference type="EMBL" id="KM507819">
    <property type="protein sequence ID" value="AIT13978.1"/>
    <property type="molecule type" value="Genomic_DNA"/>
</dbReference>
<dbReference type="KEGG" id="vg:22111121"/>
<organism evidence="1 2">
    <name type="scientific">Escherichia phage 121Q</name>
    <dbReference type="NCBI Taxonomy" id="1555202"/>
    <lineage>
        <taxon>Viruses</taxon>
        <taxon>Duplodnaviria</taxon>
        <taxon>Heunggongvirae</taxon>
        <taxon>Uroviricota</taxon>
        <taxon>Caudoviricetes</taxon>
        <taxon>Asteriusvirus</taxon>
        <taxon>Asteriusvirus av121Q</taxon>
    </lineage>
</organism>
<protein>
    <submittedName>
        <fullName evidence="1">Uncharacterized protein</fullName>
    </submittedName>
</protein>
<evidence type="ECO:0000313" key="1">
    <source>
        <dbReference type="EMBL" id="AIT13978.1"/>
    </source>
</evidence>
<reference evidence="1 2" key="1">
    <citation type="submission" date="2014-09" db="EMBL/GenBank/DDBJ databases">
        <authorList>
            <person name="Lapin J.S."/>
            <person name="Pope W.H."/>
            <person name="Hua J."/>
            <person name="Ford M.E."/>
            <person name="Conway J.F."/>
            <person name="Hatfull G.F."/>
            <person name="Hendrix R.W."/>
        </authorList>
    </citation>
    <scope>NUCLEOTIDE SEQUENCE [LARGE SCALE GENOMIC DNA]</scope>
</reference>
<keyword evidence="2" id="KW-1185">Reference proteome</keyword>
<dbReference type="GeneID" id="22111121"/>
<dbReference type="RefSeq" id="YP_009101675.1">
    <property type="nucleotide sequence ID" value="NC_025447.1"/>
</dbReference>
<evidence type="ECO:0000313" key="2">
    <source>
        <dbReference type="Proteomes" id="UP000029889"/>
    </source>
</evidence>
<gene>
    <name evidence="1" type="primary">81</name>
    <name evidence="1" type="ORF">PBI_121Q_81</name>
</gene>
<proteinExistence type="predicted"/>
<sequence length="183" mass="20988">MIDQIKILTKQITDFLSDKDGFNTEVKMHGVSVDVIAPNGNVTSYDMYELLLYTLAVRKLGSDIELNINTDESGNKIFAINTSAKFDISTEIKKINESFIGFKHESIQSVFIGKQTSNSECPYCVMTLYKDGNWMRQDLVFAELLYAFTHELKIELDDSVYCFKKIRNITKDIQTQLKELNDK</sequence>